<dbReference type="PANTHER" id="PTHR41913">
    <property type="entry name" value="DUF1684 DOMAIN-CONTAINING PROTEIN"/>
    <property type="match status" value="1"/>
</dbReference>
<keyword evidence="1" id="KW-0732">Signal</keyword>
<reference evidence="2 3" key="1">
    <citation type="submission" date="2020-05" db="EMBL/GenBank/DDBJ databases">
        <title>Genome sequencing of Spirosoma sp. TS118.</title>
        <authorList>
            <person name="Lee J.-H."/>
            <person name="Jeong S."/>
            <person name="Zhao L."/>
            <person name="Jung J.-H."/>
            <person name="Kim M.-K."/>
            <person name="Lim S."/>
        </authorList>
    </citation>
    <scope>NUCLEOTIDE SEQUENCE [LARGE SCALE GENOMIC DNA]</scope>
    <source>
        <strain evidence="2 3">TS118</strain>
    </source>
</reference>
<sequence>MKEILPVLLTFLLASTTAAQTPFADQIARHRETYRNEFLITPNSPLKSAEALSYLRFFAPDSAYRVTATVQLTPDAEPFDMPTYSGKTSPNVQYAVLSFQLKGKPQQLVVYRSLNLARLPQYRNYLFLPFKDVTSGQSTYGGGRYLDFRTGDIKNGRLVLDFNKAYNPYCAYSDGYSCPIPPKANVLSVAIEAGEMTYGKIH</sequence>
<organism evidence="2 3">
    <name type="scientific">Spirosoma taeanense</name>
    <dbReference type="NCBI Taxonomy" id="2735870"/>
    <lineage>
        <taxon>Bacteria</taxon>
        <taxon>Pseudomonadati</taxon>
        <taxon>Bacteroidota</taxon>
        <taxon>Cytophagia</taxon>
        <taxon>Cytophagales</taxon>
        <taxon>Cytophagaceae</taxon>
        <taxon>Spirosoma</taxon>
    </lineage>
</organism>
<feature type="chain" id="PRO_5026781096" evidence="1">
    <location>
        <begin position="20"/>
        <end position="202"/>
    </location>
</feature>
<dbReference type="AlphaFoldDB" id="A0A6M5Y661"/>
<keyword evidence="3" id="KW-1185">Reference proteome</keyword>
<proteinExistence type="predicted"/>
<evidence type="ECO:0000256" key="1">
    <source>
        <dbReference type="SAM" id="SignalP"/>
    </source>
</evidence>
<gene>
    <name evidence="2" type="ORF">HNV11_03660</name>
</gene>
<dbReference type="Proteomes" id="UP000502756">
    <property type="component" value="Chromosome"/>
</dbReference>
<dbReference type="Pfam" id="PF07920">
    <property type="entry name" value="DUF1684"/>
    <property type="match status" value="1"/>
</dbReference>
<dbReference type="PANTHER" id="PTHR41913:SF1">
    <property type="entry name" value="DUF1684 DOMAIN-CONTAINING PROTEIN"/>
    <property type="match status" value="1"/>
</dbReference>
<dbReference type="EMBL" id="CP053435">
    <property type="protein sequence ID" value="QJW88533.1"/>
    <property type="molecule type" value="Genomic_DNA"/>
</dbReference>
<name>A0A6M5Y661_9BACT</name>
<dbReference type="InterPro" id="IPR012467">
    <property type="entry name" value="DUF1684"/>
</dbReference>
<dbReference type="RefSeq" id="WP_171738371.1">
    <property type="nucleotide sequence ID" value="NZ_CP053435.1"/>
</dbReference>
<dbReference type="KEGG" id="stae:HNV11_03660"/>
<protein>
    <submittedName>
        <fullName evidence="2">DUF1684 domain-containing protein</fullName>
    </submittedName>
</protein>
<accession>A0A6M5Y661</accession>
<evidence type="ECO:0000313" key="3">
    <source>
        <dbReference type="Proteomes" id="UP000502756"/>
    </source>
</evidence>
<feature type="signal peptide" evidence="1">
    <location>
        <begin position="1"/>
        <end position="19"/>
    </location>
</feature>
<evidence type="ECO:0000313" key="2">
    <source>
        <dbReference type="EMBL" id="QJW88533.1"/>
    </source>
</evidence>